<accession>A0ABN1TWS6</accession>
<evidence type="ECO:0000256" key="4">
    <source>
        <dbReference type="ARBA" id="ARBA00022839"/>
    </source>
</evidence>
<dbReference type="PANTHER" id="PTHR30008:SF0">
    <property type="entry name" value="EXODEOXYRIBONUCLEASE 7 LARGE SUBUNIT"/>
    <property type="match status" value="1"/>
</dbReference>
<dbReference type="RefSeq" id="WP_343995405.1">
    <property type="nucleotide sequence ID" value="NZ_BAAALG010000011.1"/>
</dbReference>
<dbReference type="Pfam" id="PF13742">
    <property type="entry name" value="tRNA_anti_2"/>
    <property type="match status" value="1"/>
</dbReference>
<keyword evidence="1 5" id="KW-0963">Cytoplasm</keyword>
<name>A0ABN1TWS6_9ACTN</name>
<evidence type="ECO:0000256" key="7">
    <source>
        <dbReference type="SAM" id="Coils"/>
    </source>
</evidence>
<dbReference type="Pfam" id="PF02601">
    <property type="entry name" value="Exonuc_VII_L"/>
    <property type="match status" value="1"/>
</dbReference>
<dbReference type="PANTHER" id="PTHR30008">
    <property type="entry name" value="EXODEOXYRIBONUCLEASE 7 LARGE SUBUNIT"/>
    <property type="match status" value="1"/>
</dbReference>
<comment type="caution">
    <text evidence="10">The sequence shown here is derived from an EMBL/GenBank/DDBJ whole genome shotgun (WGS) entry which is preliminary data.</text>
</comment>
<keyword evidence="11" id="KW-1185">Reference proteome</keyword>
<comment type="similarity">
    <text evidence="5 6">Belongs to the XseA family.</text>
</comment>
<dbReference type="HAMAP" id="MF_00378">
    <property type="entry name" value="Exonuc_7_L"/>
    <property type="match status" value="1"/>
</dbReference>
<sequence>MSSLRDATAESPAPVRAVANAISQYIDRLGTVWVEGQIAQFSRRPGLNTVFITLRDTVADLSISVTCARTLFDGLNPPLVEGASVVIHAKPSFYAGRGSLALHAREIRMVGLGELLARIERRRQLLAAEGLFAPELKRRLPFLPRQIGLITAPGSDAERDVIENARRRWPAVRVRVAAARMQGANCAREVMEALDVLERDAETDVIVIARGGGSIEDLLPFSDEAVIRAVAKVRTPVVSAIGHEADQPLLDLVADVRASTPTDAARRIVPDFAEEQARVSQARERVRAALRRTVEREQAALTALRSRPAMADPRTLIDARLDEVASLRERARRSLRHRLDRAHDEIHHQAARAAALSPLATLRRGYAVLQSEGGHVVTSLGELAAGAAISVRVADGRLSATVDSLHPATPVAEPDESDA</sequence>
<feature type="coiled-coil region" evidence="7">
    <location>
        <begin position="272"/>
        <end position="307"/>
    </location>
</feature>
<proteinExistence type="inferred from homology"/>
<keyword evidence="7" id="KW-0175">Coiled coil</keyword>
<gene>
    <name evidence="5 10" type="primary">xseA</name>
    <name evidence="10" type="ORF">GCM10009668_27810</name>
</gene>
<feature type="domain" description="Exonuclease VII large subunit C-terminal" evidence="8">
    <location>
        <begin position="131"/>
        <end position="352"/>
    </location>
</feature>
<evidence type="ECO:0000259" key="9">
    <source>
        <dbReference type="Pfam" id="PF13742"/>
    </source>
</evidence>
<evidence type="ECO:0000256" key="5">
    <source>
        <dbReference type="HAMAP-Rule" id="MF_00378"/>
    </source>
</evidence>
<evidence type="ECO:0000256" key="6">
    <source>
        <dbReference type="RuleBase" id="RU004355"/>
    </source>
</evidence>
<evidence type="ECO:0000259" key="8">
    <source>
        <dbReference type="Pfam" id="PF02601"/>
    </source>
</evidence>
<dbReference type="NCBIfam" id="TIGR00237">
    <property type="entry name" value="xseA"/>
    <property type="match status" value="1"/>
</dbReference>
<comment type="subcellular location">
    <subcellularLocation>
        <location evidence="5 6">Cytoplasm</location>
    </subcellularLocation>
</comment>
<keyword evidence="4 5" id="KW-0269">Exonuclease</keyword>
<keyword evidence="2 5" id="KW-0540">Nuclease</keyword>
<dbReference type="InterPro" id="IPR020579">
    <property type="entry name" value="Exonuc_VII_lsu_C"/>
</dbReference>
<comment type="catalytic activity">
    <reaction evidence="5 6">
        <text>Exonucleolytic cleavage in either 5'- to 3'- or 3'- to 5'-direction to yield nucleoside 5'-phosphates.</text>
        <dbReference type="EC" id="3.1.11.6"/>
    </reaction>
</comment>
<feature type="domain" description="OB-fold nucleic acid binding" evidence="9">
    <location>
        <begin position="15"/>
        <end position="108"/>
    </location>
</feature>
<evidence type="ECO:0000256" key="3">
    <source>
        <dbReference type="ARBA" id="ARBA00022801"/>
    </source>
</evidence>
<dbReference type="Proteomes" id="UP001501581">
    <property type="component" value="Unassembled WGS sequence"/>
</dbReference>
<dbReference type="InterPro" id="IPR025824">
    <property type="entry name" value="OB-fold_nuc-bd_dom"/>
</dbReference>
<dbReference type="CDD" id="cd04489">
    <property type="entry name" value="ExoVII_LU_OBF"/>
    <property type="match status" value="1"/>
</dbReference>
<dbReference type="EC" id="3.1.11.6" evidence="5"/>
<comment type="subunit">
    <text evidence="5">Heterooligomer composed of large and small subunits.</text>
</comment>
<evidence type="ECO:0000313" key="11">
    <source>
        <dbReference type="Proteomes" id="UP001501581"/>
    </source>
</evidence>
<keyword evidence="3 5" id="KW-0378">Hydrolase</keyword>
<reference evidence="10 11" key="1">
    <citation type="journal article" date="2019" name="Int. J. Syst. Evol. Microbiol.">
        <title>The Global Catalogue of Microorganisms (GCM) 10K type strain sequencing project: providing services to taxonomists for standard genome sequencing and annotation.</title>
        <authorList>
            <consortium name="The Broad Institute Genomics Platform"/>
            <consortium name="The Broad Institute Genome Sequencing Center for Infectious Disease"/>
            <person name="Wu L."/>
            <person name="Ma J."/>
        </authorList>
    </citation>
    <scope>NUCLEOTIDE SEQUENCE [LARGE SCALE GENOMIC DNA]</scope>
    <source>
        <strain evidence="10 11">JCM 13008</strain>
    </source>
</reference>
<evidence type="ECO:0000256" key="2">
    <source>
        <dbReference type="ARBA" id="ARBA00022722"/>
    </source>
</evidence>
<organism evidence="10 11">
    <name type="scientific">Nocardioides dubius</name>
    <dbReference type="NCBI Taxonomy" id="317019"/>
    <lineage>
        <taxon>Bacteria</taxon>
        <taxon>Bacillati</taxon>
        <taxon>Actinomycetota</taxon>
        <taxon>Actinomycetes</taxon>
        <taxon>Propionibacteriales</taxon>
        <taxon>Nocardioidaceae</taxon>
        <taxon>Nocardioides</taxon>
    </lineage>
</organism>
<comment type="function">
    <text evidence="5">Bidirectionally degrades single-stranded DNA into large acid-insoluble oligonucleotides, which are then degraded further into small acid-soluble oligonucleotides.</text>
</comment>
<protein>
    <recommendedName>
        <fullName evidence="5">Exodeoxyribonuclease 7 large subunit</fullName>
        <ecNumber evidence="5">3.1.11.6</ecNumber>
    </recommendedName>
    <alternativeName>
        <fullName evidence="5">Exodeoxyribonuclease VII large subunit</fullName>
        <shortName evidence="5">Exonuclease VII large subunit</shortName>
    </alternativeName>
</protein>
<dbReference type="EMBL" id="BAAALG010000011">
    <property type="protein sequence ID" value="GAA1106516.1"/>
    <property type="molecule type" value="Genomic_DNA"/>
</dbReference>
<evidence type="ECO:0000313" key="10">
    <source>
        <dbReference type="EMBL" id="GAA1106516.1"/>
    </source>
</evidence>
<evidence type="ECO:0000256" key="1">
    <source>
        <dbReference type="ARBA" id="ARBA00022490"/>
    </source>
</evidence>
<dbReference type="InterPro" id="IPR003753">
    <property type="entry name" value="Exonuc_VII_L"/>
</dbReference>